<dbReference type="EMBL" id="AP025029">
    <property type="protein sequence ID" value="BDA80875.1"/>
    <property type="molecule type" value="Genomic_DNA"/>
</dbReference>
<name>A0ABN6KJ63_9LEPT</name>
<evidence type="ECO:0000313" key="4">
    <source>
        <dbReference type="Proteomes" id="UP000245263"/>
    </source>
</evidence>
<dbReference type="RefSeq" id="WP_109022318.1">
    <property type="nucleotide sequence ID" value="NZ_AP025029.1"/>
</dbReference>
<keyword evidence="1" id="KW-0812">Transmembrane</keyword>
<proteinExistence type="predicted"/>
<organism evidence="3 4">
    <name type="scientific">Leptospira kobayashii</name>
    <dbReference type="NCBI Taxonomy" id="1917830"/>
    <lineage>
        <taxon>Bacteria</taxon>
        <taxon>Pseudomonadati</taxon>
        <taxon>Spirochaetota</taxon>
        <taxon>Spirochaetia</taxon>
        <taxon>Leptospirales</taxon>
        <taxon>Leptospiraceae</taxon>
        <taxon>Leptospira</taxon>
    </lineage>
</organism>
<dbReference type="Proteomes" id="UP000245263">
    <property type="component" value="Chromosome 2"/>
</dbReference>
<gene>
    <name evidence="3" type="ORF">LPTSP3_g38050</name>
</gene>
<dbReference type="InterPro" id="IPR003660">
    <property type="entry name" value="HAMP_dom"/>
</dbReference>
<accession>A0ABN6KJ63</accession>
<feature type="domain" description="HAMP" evidence="2">
    <location>
        <begin position="130"/>
        <end position="182"/>
    </location>
</feature>
<keyword evidence="1" id="KW-1133">Transmembrane helix</keyword>
<reference evidence="3 4" key="1">
    <citation type="submission" date="2021-08" db="EMBL/GenBank/DDBJ databases">
        <title>Complete genome sequence of Leptospira kobayashii strain E30.</title>
        <authorList>
            <person name="Nakao R."/>
            <person name="Nakamura S."/>
            <person name="Masuzawa T."/>
            <person name="Koizumi N."/>
        </authorList>
    </citation>
    <scope>NUCLEOTIDE SEQUENCE [LARGE SCALE GENOMIC DNA]</scope>
    <source>
        <strain evidence="3 4">E30</strain>
    </source>
</reference>
<sequence>MSSDNKDNKKAFRFRYIIDKEFQFKFLLHYSLLFISGVTVTLGFLYWLNKSKFDGGAVFRLRQDAQIVYWKVENDDAAAGEEKFKYVPREIYLPNYDHQLNMYTIQFDAVVTLSVLYLALITIFSVFKSHKMAGPIYSIKRSLQKIASGDPIEKIRIRKDDEFQELVDVLNEVIHKRLAILGKDIDKK</sequence>
<evidence type="ECO:0000313" key="3">
    <source>
        <dbReference type="EMBL" id="BDA80875.1"/>
    </source>
</evidence>
<keyword evidence="4" id="KW-1185">Reference proteome</keyword>
<dbReference type="Gene3D" id="6.10.340.10">
    <property type="match status" value="1"/>
</dbReference>
<feature type="transmembrane region" description="Helical" evidence="1">
    <location>
        <begin position="27"/>
        <end position="48"/>
    </location>
</feature>
<protein>
    <recommendedName>
        <fullName evidence="2">HAMP domain-containing protein</fullName>
    </recommendedName>
</protein>
<evidence type="ECO:0000259" key="2">
    <source>
        <dbReference type="PROSITE" id="PS50885"/>
    </source>
</evidence>
<keyword evidence="1" id="KW-0472">Membrane</keyword>
<dbReference type="CDD" id="cd06225">
    <property type="entry name" value="HAMP"/>
    <property type="match status" value="1"/>
</dbReference>
<feature type="transmembrane region" description="Helical" evidence="1">
    <location>
        <begin position="103"/>
        <end position="127"/>
    </location>
</feature>
<evidence type="ECO:0000256" key="1">
    <source>
        <dbReference type="SAM" id="Phobius"/>
    </source>
</evidence>
<dbReference type="PROSITE" id="PS50885">
    <property type="entry name" value="HAMP"/>
    <property type="match status" value="1"/>
</dbReference>